<keyword evidence="3" id="KW-0804">Transcription</keyword>
<gene>
    <name evidence="5" type="ORF">BG258_16920</name>
</gene>
<dbReference type="AlphaFoldDB" id="A0A1E4RAK7"/>
<dbReference type="GO" id="GO:0003677">
    <property type="term" value="F:DNA binding"/>
    <property type="evidence" value="ECO:0007669"/>
    <property type="project" value="UniProtKB-KW"/>
</dbReference>
<keyword evidence="2" id="KW-0238">DNA-binding</keyword>
<dbReference type="Pfam" id="PF01047">
    <property type="entry name" value="MarR"/>
    <property type="match status" value="1"/>
</dbReference>
<dbReference type="InterPro" id="IPR036388">
    <property type="entry name" value="WH-like_DNA-bd_sf"/>
</dbReference>
<sequence length="182" mass="20822">MTKLKKTYMNEDDLPALGIEPYLELIQMSSSNETNHEDAKLGLMLLWLSDYVLDVTDNELAPFGITESKLDLLLLLTLHGERRATPSALAKRLGITRASATSMLDWLEKRNLVVRNHSKDDRRKIYVSLTDEGRTFIAEVLPTYWSSCASNLIDLEPDERKVFEKLVSKLLTSIQRKLNVER</sequence>
<dbReference type="SUPFAM" id="SSF46785">
    <property type="entry name" value="Winged helix' DNA-binding domain"/>
    <property type="match status" value="1"/>
</dbReference>
<evidence type="ECO:0000313" key="5">
    <source>
        <dbReference type="EMBL" id="ODV57479.1"/>
    </source>
</evidence>
<name>A0A1E4RAK7_9BACI</name>
<dbReference type="InterPro" id="IPR000835">
    <property type="entry name" value="HTH_MarR-typ"/>
</dbReference>
<evidence type="ECO:0000256" key="2">
    <source>
        <dbReference type="ARBA" id="ARBA00023125"/>
    </source>
</evidence>
<reference evidence="5 6" key="1">
    <citation type="submission" date="2016-09" db="EMBL/GenBank/DDBJ databases">
        <title>Draft genome sequence of the soil isolate, Lysinibacillus fusiformis M5, a potential hypoxanthine producer.</title>
        <authorList>
            <person name="Gallegos-Monterrosa R."/>
            <person name="Maroti G."/>
            <person name="Balint B."/>
            <person name="Kovacs A.T."/>
        </authorList>
    </citation>
    <scope>NUCLEOTIDE SEQUENCE [LARGE SCALE GENOMIC DNA]</scope>
    <source>
        <strain evidence="5 6">M5</strain>
    </source>
</reference>
<dbReference type="Proteomes" id="UP000094784">
    <property type="component" value="Unassembled WGS sequence"/>
</dbReference>
<evidence type="ECO:0000256" key="3">
    <source>
        <dbReference type="ARBA" id="ARBA00023163"/>
    </source>
</evidence>
<evidence type="ECO:0000313" key="6">
    <source>
        <dbReference type="Proteomes" id="UP000094784"/>
    </source>
</evidence>
<dbReference type="InterPro" id="IPR011991">
    <property type="entry name" value="ArsR-like_HTH"/>
</dbReference>
<dbReference type="PRINTS" id="PR00598">
    <property type="entry name" value="HTHMARR"/>
</dbReference>
<comment type="caution">
    <text evidence="5">The sequence shown here is derived from an EMBL/GenBank/DDBJ whole genome shotgun (WGS) entry which is preliminary data.</text>
</comment>
<dbReference type="InterPro" id="IPR036390">
    <property type="entry name" value="WH_DNA-bd_sf"/>
</dbReference>
<evidence type="ECO:0000256" key="1">
    <source>
        <dbReference type="ARBA" id="ARBA00023015"/>
    </source>
</evidence>
<dbReference type="GO" id="GO:0003700">
    <property type="term" value="F:DNA-binding transcription factor activity"/>
    <property type="evidence" value="ECO:0007669"/>
    <property type="project" value="InterPro"/>
</dbReference>
<protein>
    <submittedName>
        <fullName evidence="5">Transcriptional regulator</fullName>
    </submittedName>
</protein>
<dbReference type="RefSeq" id="WP_069482350.1">
    <property type="nucleotide sequence ID" value="NZ_KV766182.1"/>
</dbReference>
<dbReference type="Gene3D" id="1.10.10.10">
    <property type="entry name" value="Winged helix-like DNA-binding domain superfamily/Winged helix DNA-binding domain"/>
    <property type="match status" value="1"/>
</dbReference>
<dbReference type="EMBL" id="MECQ01000001">
    <property type="protein sequence ID" value="ODV57479.1"/>
    <property type="molecule type" value="Genomic_DNA"/>
</dbReference>
<dbReference type="SMART" id="SM00347">
    <property type="entry name" value="HTH_MARR"/>
    <property type="match status" value="1"/>
</dbReference>
<evidence type="ECO:0000259" key="4">
    <source>
        <dbReference type="PROSITE" id="PS50995"/>
    </source>
</evidence>
<organism evidence="5 6">
    <name type="scientific">Lysinibacillus fusiformis</name>
    <dbReference type="NCBI Taxonomy" id="28031"/>
    <lineage>
        <taxon>Bacteria</taxon>
        <taxon>Bacillati</taxon>
        <taxon>Bacillota</taxon>
        <taxon>Bacilli</taxon>
        <taxon>Bacillales</taxon>
        <taxon>Bacillaceae</taxon>
        <taxon>Lysinibacillus</taxon>
    </lineage>
</organism>
<dbReference type="CDD" id="cd00090">
    <property type="entry name" value="HTH_ARSR"/>
    <property type="match status" value="1"/>
</dbReference>
<accession>A0A1E4RAK7</accession>
<feature type="domain" description="HTH marR-type" evidence="4">
    <location>
        <begin position="38"/>
        <end position="172"/>
    </location>
</feature>
<dbReference type="OrthoDB" id="2732348at2"/>
<dbReference type="PANTHER" id="PTHR42756">
    <property type="entry name" value="TRANSCRIPTIONAL REGULATOR, MARR"/>
    <property type="match status" value="1"/>
</dbReference>
<keyword evidence="1" id="KW-0805">Transcription regulation</keyword>
<proteinExistence type="predicted"/>
<dbReference type="PROSITE" id="PS50995">
    <property type="entry name" value="HTH_MARR_2"/>
    <property type="match status" value="1"/>
</dbReference>
<dbReference type="PANTHER" id="PTHR42756:SF1">
    <property type="entry name" value="TRANSCRIPTIONAL REPRESSOR OF EMRAB OPERON"/>
    <property type="match status" value="1"/>
</dbReference>